<dbReference type="PROSITE" id="PS50893">
    <property type="entry name" value="ABC_TRANSPORTER_2"/>
    <property type="match status" value="1"/>
</dbReference>
<dbReference type="EMBL" id="CABQ01000299">
    <property type="protein sequence ID" value="CBI08989.1"/>
    <property type="molecule type" value="Genomic_DNA"/>
</dbReference>
<dbReference type="PANTHER" id="PTHR42788">
    <property type="entry name" value="TAURINE IMPORT ATP-BINDING PROTEIN-RELATED"/>
    <property type="match status" value="1"/>
</dbReference>
<dbReference type="SUPFAM" id="SSF52540">
    <property type="entry name" value="P-loop containing nucleoside triphosphate hydrolases"/>
    <property type="match status" value="1"/>
</dbReference>
<organism evidence="5">
    <name type="scientific">mine drainage metagenome</name>
    <dbReference type="NCBI Taxonomy" id="410659"/>
    <lineage>
        <taxon>unclassified sequences</taxon>
        <taxon>metagenomes</taxon>
        <taxon>ecological metagenomes</taxon>
    </lineage>
</organism>
<dbReference type="InterPro" id="IPR027417">
    <property type="entry name" value="P-loop_NTPase"/>
</dbReference>
<name>E6QP18_9ZZZZ</name>
<dbReference type="GO" id="GO:0005524">
    <property type="term" value="F:ATP binding"/>
    <property type="evidence" value="ECO:0007669"/>
    <property type="project" value="UniProtKB-KW"/>
</dbReference>
<sequence length="463" mass="51877">MSQTAPNTNPNSGADTIQPIIRAERIEKYYAQPSQNRIQVISPTDLSIVPGEILALLGPSGSGKSTMLRMLSGLSKPSAGQVYWHERPIAETEINVSIVFQSFALFPWLTVLENVEAPLQARGIAADVRRERSLRMLDTVGLDGFEAAYPKELSGGMRQRVGFARALVVEPEVLFMDEPFSALDVLTAENLRSELLELWANKTMPTKAVFLVTHNIEEAVLLADRIIVLGRNPGHIRTDFKVQLAHPRNRKSEPFTQLVDYIYKVLTRPEVAPLAAPDQTTGKPPRDQRQMHYQMLPHARPGGVAGLLELLIDKSGRDDIYRLADDLAFEIDDLLPIVDAAQLLGFLSIEEGDAVITTSGAAFANSEILRQKELFREAALKNVLLLRQIRRALETKQDHTVPEEFFLDMLDEQFSDDESLRQVETAVNWGRYAELFDFDAARRRFILPEESEQEPAVPVEDAE</sequence>
<dbReference type="SMART" id="SM00382">
    <property type="entry name" value="AAA"/>
    <property type="match status" value="1"/>
</dbReference>
<evidence type="ECO:0000313" key="5">
    <source>
        <dbReference type="EMBL" id="CBI08989.1"/>
    </source>
</evidence>
<evidence type="ECO:0000259" key="4">
    <source>
        <dbReference type="PROSITE" id="PS50893"/>
    </source>
</evidence>
<evidence type="ECO:0000256" key="1">
    <source>
        <dbReference type="ARBA" id="ARBA00022448"/>
    </source>
</evidence>
<dbReference type="PANTHER" id="PTHR42788:SF13">
    <property type="entry name" value="ALIPHATIC SULFONATES IMPORT ATP-BINDING PROTEIN SSUB"/>
    <property type="match status" value="1"/>
</dbReference>
<keyword evidence="1" id="KW-0813">Transport</keyword>
<keyword evidence="2" id="KW-0547">Nucleotide-binding</keyword>
<evidence type="ECO:0000256" key="2">
    <source>
        <dbReference type="ARBA" id="ARBA00022741"/>
    </source>
</evidence>
<dbReference type="InterPro" id="IPR017871">
    <property type="entry name" value="ABC_transporter-like_CS"/>
</dbReference>
<dbReference type="InterPro" id="IPR003593">
    <property type="entry name" value="AAA+_ATPase"/>
</dbReference>
<proteinExistence type="predicted"/>
<dbReference type="AlphaFoldDB" id="E6QP18"/>
<accession>E6QP18</accession>
<reference evidence="5" key="1">
    <citation type="submission" date="2009-10" db="EMBL/GenBank/DDBJ databases">
        <title>Diversity of trophic interactions inside an arsenic-rich microbial ecosystem.</title>
        <authorList>
            <person name="Bertin P.N."/>
            <person name="Heinrich-Salmeron A."/>
            <person name="Pelletier E."/>
            <person name="Goulhen-Chollet F."/>
            <person name="Arsene-Ploetze F."/>
            <person name="Gallien S."/>
            <person name="Calteau A."/>
            <person name="Vallenet D."/>
            <person name="Casiot C."/>
            <person name="Chane-Woon-Ming B."/>
            <person name="Giloteaux L."/>
            <person name="Barakat M."/>
            <person name="Bonnefoy V."/>
            <person name="Bruneel O."/>
            <person name="Chandler M."/>
            <person name="Cleiss J."/>
            <person name="Duran R."/>
            <person name="Elbaz-Poulichet F."/>
            <person name="Fonknechten N."/>
            <person name="Lauga B."/>
            <person name="Mornico D."/>
            <person name="Ortet P."/>
            <person name="Schaeffer C."/>
            <person name="Siguier P."/>
            <person name="Alexander Thil Smith A."/>
            <person name="Van Dorsselaer A."/>
            <person name="Weissenbach J."/>
            <person name="Medigue C."/>
            <person name="Le Paslier D."/>
        </authorList>
    </citation>
    <scope>NUCLEOTIDE SEQUENCE</scope>
</reference>
<dbReference type="PROSITE" id="PS00211">
    <property type="entry name" value="ABC_TRANSPORTER_1"/>
    <property type="match status" value="1"/>
</dbReference>
<feature type="domain" description="ABC transporter" evidence="4">
    <location>
        <begin position="21"/>
        <end position="256"/>
    </location>
</feature>
<dbReference type="InterPro" id="IPR050166">
    <property type="entry name" value="ABC_transporter_ATP-bind"/>
</dbReference>
<dbReference type="InterPro" id="IPR018632">
    <property type="entry name" value="AAA-associated_dom_C"/>
</dbReference>
<gene>
    <name evidence="5" type="ORF">CARN6_2523</name>
</gene>
<dbReference type="InterPro" id="IPR003439">
    <property type="entry name" value="ABC_transporter-like_ATP-bd"/>
</dbReference>
<dbReference type="Pfam" id="PF09821">
    <property type="entry name" value="AAA_assoc_C"/>
    <property type="match status" value="1"/>
</dbReference>
<dbReference type="Gene3D" id="3.40.50.300">
    <property type="entry name" value="P-loop containing nucleotide triphosphate hydrolases"/>
    <property type="match status" value="1"/>
</dbReference>
<protein>
    <submittedName>
        <fullName evidence="5">Putative ABC-type Taurine transport system,ATPase component</fullName>
    </submittedName>
</protein>
<evidence type="ECO:0000256" key="3">
    <source>
        <dbReference type="ARBA" id="ARBA00022840"/>
    </source>
</evidence>
<comment type="caution">
    <text evidence="5">The sequence shown here is derived from an EMBL/GenBank/DDBJ whole genome shotgun (WGS) entry which is preliminary data.</text>
</comment>
<dbReference type="CDD" id="cd03293">
    <property type="entry name" value="ABC_NrtD_SsuB_transporters"/>
    <property type="match status" value="1"/>
</dbReference>
<dbReference type="GO" id="GO:0016887">
    <property type="term" value="F:ATP hydrolysis activity"/>
    <property type="evidence" value="ECO:0007669"/>
    <property type="project" value="InterPro"/>
</dbReference>
<keyword evidence="3" id="KW-0067">ATP-binding</keyword>
<dbReference type="Pfam" id="PF00005">
    <property type="entry name" value="ABC_tran"/>
    <property type="match status" value="1"/>
</dbReference>